<dbReference type="InterPro" id="IPR045694">
    <property type="entry name" value="DUF6058"/>
</dbReference>
<protein>
    <submittedName>
        <fullName evidence="1">Uncharacterized protein</fullName>
    </submittedName>
</protein>
<name>A0ABY7VKJ6_9GAMM</name>
<evidence type="ECO:0000313" key="1">
    <source>
        <dbReference type="EMBL" id="WDE13704.1"/>
    </source>
</evidence>
<sequence length="229" mass="25999">MKSQSACLTEYLNNHFYTRSQLLTRAKLEESSFERLQANKIMPAASYRLKTAIALDSFFGRHHLEEESQYYAKGYVSWLQYLSGLEAGQGREHEIQATVFADFSTRYQTRLATLATQGFHLPIMDNKAHLHVLLLSEWQHFLSGTYGLCTRSGLPEDIAAKELALVMIKTIVGEGLERDVAALTPGLSKQLKQVVDLLDQVSSAFAPHEVKLSSRELYINRVRLKYRLS</sequence>
<organism evidence="1 2">
    <name type="scientific">Thalassomonas haliotis</name>
    <dbReference type="NCBI Taxonomy" id="485448"/>
    <lineage>
        <taxon>Bacteria</taxon>
        <taxon>Pseudomonadati</taxon>
        <taxon>Pseudomonadota</taxon>
        <taxon>Gammaproteobacteria</taxon>
        <taxon>Alteromonadales</taxon>
        <taxon>Colwelliaceae</taxon>
        <taxon>Thalassomonas</taxon>
    </lineage>
</organism>
<keyword evidence="2" id="KW-1185">Reference proteome</keyword>
<dbReference type="Pfam" id="PF19531">
    <property type="entry name" value="DUF6058"/>
    <property type="match status" value="1"/>
</dbReference>
<dbReference type="Proteomes" id="UP001215231">
    <property type="component" value="Chromosome"/>
</dbReference>
<reference evidence="1 2" key="1">
    <citation type="journal article" date="2022" name="Mar. Drugs">
        <title>Bioassay-Guided Fractionation Leads to the Detection of Cholic Acid Generated by the Rare Thalassomonas sp.</title>
        <authorList>
            <person name="Pheiffer F."/>
            <person name="Schneider Y.K."/>
            <person name="Hansen E.H."/>
            <person name="Andersen J.H."/>
            <person name="Isaksson J."/>
            <person name="Busche T."/>
            <person name="R C."/>
            <person name="Kalinowski J."/>
            <person name="Zyl L.V."/>
            <person name="Trindade M."/>
        </authorList>
    </citation>
    <scope>NUCLEOTIDE SEQUENCE [LARGE SCALE GENOMIC DNA]</scope>
    <source>
        <strain evidence="1 2">A5K-61T</strain>
    </source>
</reference>
<dbReference type="RefSeq" id="WP_274054132.1">
    <property type="nucleotide sequence ID" value="NZ_CP059693.1"/>
</dbReference>
<gene>
    <name evidence="1" type="ORF">H3N35_09870</name>
</gene>
<dbReference type="EMBL" id="CP059693">
    <property type="protein sequence ID" value="WDE13704.1"/>
    <property type="molecule type" value="Genomic_DNA"/>
</dbReference>
<evidence type="ECO:0000313" key="2">
    <source>
        <dbReference type="Proteomes" id="UP001215231"/>
    </source>
</evidence>
<accession>A0ABY7VKJ6</accession>
<proteinExistence type="predicted"/>